<gene>
    <name evidence="1" type="ORF">FC18_GL000212</name>
</gene>
<dbReference type="AlphaFoldDB" id="A0A0R1ZMD5"/>
<protein>
    <submittedName>
        <fullName evidence="1">Uncharacterized protein</fullName>
    </submittedName>
</protein>
<organism evidence="1 2">
    <name type="scientific">Lacticaseibacillus sharpeae JCM 1186 = DSM 20505</name>
    <dbReference type="NCBI Taxonomy" id="1291052"/>
    <lineage>
        <taxon>Bacteria</taxon>
        <taxon>Bacillati</taxon>
        <taxon>Bacillota</taxon>
        <taxon>Bacilli</taxon>
        <taxon>Lactobacillales</taxon>
        <taxon>Lactobacillaceae</taxon>
        <taxon>Lacticaseibacillus</taxon>
    </lineage>
</organism>
<proteinExistence type="predicted"/>
<sequence length="352" mass="38649">MLNYNDKEITSIITSDLEIAESRTRITVKSDATIEAMKDSELWAANNSAQTNTLLDFTTLLADKIHQSLADVNGLGTSNFFKQLWLKPVVPDADHTTIVFFQATPDGNKELFTIVDPLRTDGRLVASNLPTLIQITAKSDDALGYSDDEVTALIAMVKELYAAGYAFRTVDETVLQPVDGLTFATKFDTSRPLLASATVQEAGNIRLAATINGTAAGYHVYDEEHHDWMDLGTDTREGDQFVWESTSIPEDLVGQKLTLAVSVQSVDNVPAMDELFVIASSNAILMKESVNPGEYSLSLPNHKDLTVRVNPMSGTVTLGYPEPTTQIIELDNQYPFLGEWLKSVLPKKPAFN</sequence>
<dbReference type="RefSeq" id="WP_056975378.1">
    <property type="nucleotide sequence ID" value="NZ_AYYO01000008.1"/>
</dbReference>
<dbReference type="OrthoDB" id="2314258at2"/>
<dbReference type="EMBL" id="AYYO01000008">
    <property type="protein sequence ID" value="KRM56232.1"/>
    <property type="molecule type" value="Genomic_DNA"/>
</dbReference>
<keyword evidence="2" id="KW-1185">Reference proteome</keyword>
<comment type="caution">
    <text evidence="1">The sequence shown here is derived from an EMBL/GenBank/DDBJ whole genome shotgun (WGS) entry which is preliminary data.</text>
</comment>
<reference evidence="1 2" key="1">
    <citation type="journal article" date="2015" name="Genome Announc.">
        <title>Expanding the biotechnology potential of lactobacilli through comparative genomics of 213 strains and associated genera.</title>
        <authorList>
            <person name="Sun Z."/>
            <person name="Harris H.M."/>
            <person name="McCann A."/>
            <person name="Guo C."/>
            <person name="Argimon S."/>
            <person name="Zhang W."/>
            <person name="Yang X."/>
            <person name="Jeffery I.B."/>
            <person name="Cooney J.C."/>
            <person name="Kagawa T.F."/>
            <person name="Liu W."/>
            <person name="Song Y."/>
            <person name="Salvetti E."/>
            <person name="Wrobel A."/>
            <person name="Rasinkangas P."/>
            <person name="Parkhill J."/>
            <person name="Rea M.C."/>
            <person name="O'Sullivan O."/>
            <person name="Ritari J."/>
            <person name="Douillard F.P."/>
            <person name="Paul Ross R."/>
            <person name="Yang R."/>
            <person name="Briner A.E."/>
            <person name="Felis G.E."/>
            <person name="de Vos W.M."/>
            <person name="Barrangou R."/>
            <person name="Klaenhammer T.R."/>
            <person name="Caufield P.W."/>
            <person name="Cui Y."/>
            <person name="Zhang H."/>
            <person name="O'Toole P.W."/>
        </authorList>
    </citation>
    <scope>NUCLEOTIDE SEQUENCE [LARGE SCALE GENOMIC DNA]</scope>
    <source>
        <strain evidence="1 2">DSM 20505</strain>
    </source>
</reference>
<dbReference type="Proteomes" id="UP000051679">
    <property type="component" value="Unassembled WGS sequence"/>
</dbReference>
<accession>A0A0R1ZMD5</accession>
<dbReference type="PATRIC" id="fig|1291052.5.peg.220"/>
<name>A0A0R1ZMD5_9LACO</name>
<evidence type="ECO:0000313" key="1">
    <source>
        <dbReference type="EMBL" id="KRM56232.1"/>
    </source>
</evidence>
<evidence type="ECO:0000313" key="2">
    <source>
        <dbReference type="Proteomes" id="UP000051679"/>
    </source>
</evidence>